<evidence type="ECO:0000313" key="2">
    <source>
        <dbReference type="EMBL" id="GBM36879.1"/>
    </source>
</evidence>
<dbReference type="PANTHER" id="PTHR13410">
    <property type="entry name" value="PROTEIN PBDC1"/>
    <property type="match status" value="1"/>
</dbReference>
<gene>
    <name evidence="2" type="primary">PBDC1</name>
    <name evidence="2" type="ORF">AVEN_82863_1</name>
</gene>
<feature type="domain" description="Polysaccharide biosynthesis" evidence="1">
    <location>
        <begin position="27"/>
        <end position="150"/>
    </location>
</feature>
<dbReference type="OrthoDB" id="10248897at2759"/>
<dbReference type="InterPro" id="IPR008476">
    <property type="entry name" value="PBDC1_metazoa/fungi"/>
</dbReference>
<dbReference type="AlphaFoldDB" id="A0A4Y2F958"/>
<dbReference type="InterPro" id="IPR021148">
    <property type="entry name" value="Polysacc_synth_dom"/>
</dbReference>
<keyword evidence="3" id="KW-1185">Reference proteome</keyword>
<reference evidence="2 3" key="1">
    <citation type="journal article" date="2019" name="Sci. Rep.">
        <title>Orb-weaving spider Araneus ventricosus genome elucidates the spidroin gene catalogue.</title>
        <authorList>
            <person name="Kono N."/>
            <person name="Nakamura H."/>
            <person name="Ohtoshi R."/>
            <person name="Moran D.A.P."/>
            <person name="Shinohara A."/>
            <person name="Yoshida Y."/>
            <person name="Fujiwara M."/>
            <person name="Mori M."/>
            <person name="Tomita M."/>
            <person name="Arakawa K."/>
        </authorList>
    </citation>
    <scope>NUCLEOTIDE SEQUENCE [LARGE SCALE GENOMIC DNA]</scope>
</reference>
<evidence type="ECO:0000259" key="1">
    <source>
        <dbReference type="Pfam" id="PF04669"/>
    </source>
</evidence>
<dbReference type="Pfam" id="PF04669">
    <property type="entry name" value="PBDC1"/>
    <property type="match status" value="1"/>
</dbReference>
<proteinExistence type="predicted"/>
<comment type="caution">
    <text evidence="2">The sequence shown here is derived from an EMBL/GenBank/DDBJ whole genome shotgun (WGS) entry which is preliminary data.</text>
</comment>
<sequence>MVKIRGMSQNNLCSFKTGYFNLTKPDIELAWADKAVEHMETHYNLITSVPPKLLKLTPYDDEIYNVFTTQFPDFKLDILEIESLKSEESKKKWRKFCEGFCETVEDATFGTLVRIDSSKDYSEENTILVLRVQFLAIEIARNRLGLNDGLKKL</sequence>
<dbReference type="PANTHER" id="PTHR13410:SF9">
    <property type="entry name" value="PROTEIN PBDC1"/>
    <property type="match status" value="1"/>
</dbReference>
<name>A0A4Y2F958_ARAVE</name>
<organism evidence="2 3">
    <name type="scientific">Araneus ventricosus</name>
    <name type="common">Orbweaver spider</name>
    <name type="synonym">Epeira ventricosa</name>
    <dbReference type="NCBI Taxonomy" id="182803"/>
    <lineage>
        <taxon>Eukaryota</taxon>
        <taxon>Metazoa</taxon>
        <taxon>Ecdysozoa</taxon>
        <taxon>Arthropoda</taxon>
        <taxon>Chelicerata</taxon>
        <taxon>Arachnida</taxon>
        <taxon>Araneae</taxon>
        <taxon>Araneomorphae</taxon>
        <taxon>Entelegynae</taxon>
        <taxon>Araneoidea</taxon>
        <taxon>Araneidae</taxon>
        <taxon>Araneus</taxon>
    </lineage>
</organism>
<protein>
    <submittedName>
        <fullName evidence="2">Protein PBDC1</fullName>
    </submittedName>
</protein>
<accession>A0A4Y2F958</accession>
<dbReference type="GO" id="GO:0005737">
    <property type="term" value="C:cytoplasm"/>
    <property type="evidence" value="ECO:0007669"/>
    <property type="project" value="TreeGrafter"/>
</dbReference>
<dbReference type="InterPro" id="IPR023139">
    <property type="entry name" value="PBDC1-like_dom_sf"/>
</dbReference>
<dbReference type="Gene3D" id="1.10.3560.10">
    <property type="entry name" value="yst0336 like domain"/>
    <property type="match status" value="1"/>
</dbReference>
<evidence type="ECO:0000313" key="3">
    <source>
        <dbReference type="Proteomes" id="UP000499080"/>
    </source>
</evidence>
<dbReference type="EMBL" id="BGPR01000822">
    <property type="protein sequence ID" value="GBM36879.1"/>
    <property type="molecule type" value="Genomic_DNA"/>
</dbReference>
<dbReference type="Proteomes" id="UP000499080">
    <property type="component" value="Unassembled WGS sequence"/>
</dbReference>